<gene>
    <name evidence="4" type="ORF">LAZ67_19002151</name>
</gene>
<dbReference type="EMBL" id="CP092881">
    <property type="protein sequence ID" value="UYV80909.1"/>
    <property type="molecule type" value="Genomic_DNA"/>
</dbReference>
<dbReference type="Gene3D" id="1.10.10.60">
    <property type="entry name" value="Homeodomain-like"/>
    <property type="match status" value="1"/>
</dbReference>
<dbReference type="InterPro" id="IPR041426">
    <property type="entry name" value="Mos1_HTH"/>
</dbReference>
<dbReference type="InterPro" id="IPR009057">
    <property type="entry name" value="Homeodomain-like_sf"/>
</dbReference>
<dbReference type="SMART" id="SM00674">
    <property type="entry name" value="CENPB"/>
    <property type="match status" value="1"/>
</dbReference>
<dbReference type="PANTHER" id="PTHR19303">
    <property type="entry name" value="TRANSPOSON"/>
    <property type="match status" value="1"/>
</dbReference>
<dbReference type="Gene3D" id="1.10.10.10">
    <property type="entry name" value="Winged helix-like DNA-binding domain superfamily/Winged helix DNA-binding domain"/>
    <property type="match status" value="1"/>
</dbReference>
<dbReference type="SUPFAM" id="SSF46689">
    <property type="entry name" value="Homeodomain-like"/>
    <property type="match status" value="1"/>
</dbReference>
<dbReference type="Gene3D" id="1.10.10.1450">
    <property type="match status" value="1"/>
</dbReference>
<dbReference type="PROSITE" id="PS51253">
    <property type="entry name" value="HTH_CENPB"/>
    <property type="match status" value="1"/>
</dbReference>
<evidence type="ECO:0000256" key="2">
    <source>
        <dbReference type="ARBA" id="ARBA00023125"/>
    </source>
</evidence>
<sequence>MLEEVYSDHALSKSQCYRWFKKFQSGDFELDNEPHGKPPQKFEDAELQALLDEDSTQMQEKLAKQLQCPYCDGKIYWEALVFMFSFVIKGVIKFLKRNYSIKNILYLGSSDISIHLYHSSRNILYLGSSDISIHLYHSSRNILYLGSSDISIHLYHSSRNILYLGSSDISIHLYHSSRNILYLRCVELLFWGHVNFLLLLSCPMKILGYLHTSLSQQSNILYPGCVKLLFWGNVNFLQGCGHCWKSEYVAMRTRGDRDVYPIPPLQVMGPSTLKRDHDGEFPEIEEALFRWIRQANAMKLAINGNILKEKAILLALKMGQDNFEASNGWLEMFKARKNIAFKRLHGEAGSVDANSVATWKGFVMDEAMEEVVEEEMNRCFEALKKHQAIDVNYIDFLEVDKDVQVAGEQSIEEIVKEVMGKEEDEEVEPTEKDLNKTSITPAAAVDAFNTIKTLCYLKDISEEERHACLLKIDYLEYILNRISEKKQTSIKYIFF</sequence>
<feature type="domain" description="HTH CENPB-type" evidence="3">
    <location>
        <begin position="272"/>
        <end position="343"/>
    </location>
</feature>
<keyword evidence="2" id="KW-0238">DNA-binding</keyword>
<accession>A0ABY6LIA2</accession>
<proteinExistence type="predicted"/>
<keyword evidence="5" id="KW-1185">Reference proteome</keyword>
<dbReference type="PANTHER" id="PTHR19303:SF73">
    <property type="entry name" value="PROTEIN PDC2"/>
    <property type="match status" value="1"/>
</dbReference>
<evidence type="ECO:0000313" key="5">
    <source>
        <dbReference type="Proteomes" id="UP001235939"/>
    </source>
</evidence>
<comment type="subcellular location">
    <subcellularLocation>
        <location evidence="1">Nucleus</location>
    </subcellularLocation>
</comment>
<protein>
    <recommendedName>
        <fullName evidence="3">HTH CENPB-type domain-containing protein</fullName>
    </recommendedName>
</protein>
<reference evidence="4 5" key="1">
    <citation type="submission" date="2022-01" db="EMBL/GenBank/DDBJ databases">
        <title>A chromosomal length assembly of Cordylochernes scorpioides.</title>
        <authorList>
            <person name="Zeh D."/>
            <person name="Zeh J."/>
        </authorList>
    </citation>
    <scope>NUCLEOTIDE SEQUENCE [LARGE SCALE GENOMIC DNA]</scope>
    <source>
        <strain evidence="4">IN4F17</strain>
        <tissue evidence="4">Whole Body</tissue>
    </source>
</reference>
<evidence type="ECO:0000259" key="3">
    <source>
        <dbReference type="PROSITE" id="PS51253"/>
    </source>
</evidence>
<evidence type="ECO:0000313" key="4">
    <source>
        <dbReference type="EMBL" id="UYV80909.1"/>
    </source>
</evidence>
<dbReference type="Pfam" id="PF03221">
    <property type="entry name" value="HTH_Tnp_Tc5"/>
    <property type="match status" value="1"/>
</dbReference>
<evidence type="ECO:0000256" key="1">
    <source>
        <dbReference type="ARBA" id="ARBA00004123"/>
    </source>
</evidence>
<name>A0ABY6LIA2_9ARAC</name>
<dbReference type="InterPro" id="IPR036388">
    <property type="entry name" value="WH-like_DNA-bd_sf"/>
</dbReference>
<dbReference type="Pfam" id="PF17906">
    <property type="entry name" value="HTH_48"/>
    <property type="match status" value="1"/>
</dbReference>
<organism evidence="4 5">
    <name type="scientific">Cordylochernes scorpioides</name>
    <dbReference type="NCBI Taxonomy" id="51811"/>
    <lineage>
        <taxon>Eukaryota</taxon>
        <taxon>Metazoa</taxon>
        <taxon>Ecdysozoa</taxon>
        <taxon>Arthropoda</taxon>
        <taxon>Chelicerata</taxon>
        <taxon>Arachnida</taxon>
        <taxon>Pseudoscorpiones</taxon>
        <taxon>Cheliferoidea</taxon>
        <taxon>Chernetidae</taxon>
        <taxon>Cordylochernes</taxon>
    </lineage>
</organism>
<dbReference type="InterPro" id="IPR006600">
    <property type="entry name" value="HTH_CenpB_DNA-bd_dom"/>
</dbReference>
<dbReference type="InterPro" id="IPR050863">
    <property type="entry name" value="CenT-Element_Derived"/>
</dbReference>
<dbReference type="Proteomes" id="UP001235939">
    <property type="component" value="Chromosome 19"/>
</dbReference>